<evidence type="ECO:0000256" key="1">
    <source>
        <dbReference type="SAM" id="Coils"/>
    </source>
</evidence>
<feature type="compositionally biased region" description="Polar residues" evidence="2">
    <location>
        <begin position="201"/>
        <end position="217"/>
    </location>
</feature>
<keyword evidence="1" id="KW-0175">Coiled coil</keyword>
<feature type="coiled-coil region" evidence="1">
    <location>
        <begin position="38"/>
        <end position="72"/>
    </location>
</feature>
<protein>
    <submittedName>
        <fullName evidence="4">Trichohyalin-like</fullName>
    </submittedName>
</protein>
<evidence type="ECO:0000256" key="2">
    <source>
        <dbReference type="SAM" id="MobiDB-lite"/>
    </source>
</evidence>
<evidence type="ECO:0000313" key="3">
    <source>
        <dbReference type="Proteomes" id="UP000095282"/>
    </source>
</evidence>
<proteinExistence type="predicted"/>
<reference evidence="4" key="1">
    <citation type="submission" date="2016-11" db="UniProtKB">
        <authorList>
            <consortium name="WormBaseParasite"/>
        </authorList>
    </citation>
    <scope>IDENTIFICATION</scope>
</reference>
<dbReference type="AlphaFoldDB" id="A0A1I7V3B2"/>
<dbReference type="WBParaSite" id="Csp11.Scaffold630.g21960.t1">
    <property type="protein sequence ID" value="Csp11.Scaffold630.g21960.t1"/>
    <property type="gene ID" value="Csp11.Scaffold630.g21960"/>
</dbReference>
<accession>A0A1I7V3B2</accession>
<organism evidence="3 4">
    <name type="scientific">Caenorhabditis tropicalis</name>
    <dbReference type="NCBI Taxonomy" id="1561998"/>
    <lineage>
        <taxon>Eukaryota</taxon>
        <taxon>Metazoa</taxon>
        <taxon>Ecdysozoa</taxon>
        <taxon>Nematoda</taxon>
        <taxon>Chromadorea</taxon>
        <taxon>Rhabditida</taxon>
        <taxon>Rhabditina</taxon>
        <taxon>Rhabditomorpha</taxon>
        <taxon>Rhabditoidea</taxon>
        <taxon>Rhabditidae</taxon>
        <taxon>Peloderinae</taxon>
        <taxon>Caenorhabditis</taxon>
    </lineage>
</organism>
<name>A0A1I7V3B2_9PELO</name>
<feature type="compositionally biased region" description="Basic and acidic residues" evidence="2">
    <location>
        <begin position="246"/>
        <end position="264"/>
    </location>
</feature>
<sequence length="468" mass="54693">MFREGAQQPNQEQRVLEIDPWNLARTIYRTQEYLSDYVLDLESSLDEKDEQIRKLEMQLADERKQRSDITMKYAWEMEEKQQEIDDLKTTNRIFLQSVKKQALIEEKEKKVMVVKTLENTVVVQEKSTPEPKTVPEKRAKTTVEKTTEEKAPVDPRKKMDERPKLQSSQSSSRVVASSSSSRRSQSNRDERKPYFRVESYGNRSWNEQYRSQEGTNQEMEDAEEPSAQDYHHPGSRILEAVGPDQEDARIKHMLRNDKRFDGEKILISPLRPNTKQIRSKSTREEEDNQRQIHHSGSSKSARNDSYDGRDQSPPRRRHRSVRDLRAASIQEPLTAMDDENVRPPRSEYSSPATVPPRETTVTLFSDRSPKRTPFDVAADQALGFAPNDSKKRAFKDLRLSQYLFDVTSRSKHIPQLVRPLPTTETGLFVDVSDRVRKESRFWKTLYEDLAHEQKRQIELGMIEIKTRK</sequence>
<keyword evidence="3" id="KW-1185">Reference proteome</keyword>
<feature type="compositionally biased region" description="Basic and acidic residues" evidence="2">
    <location>
        <begin position="186"/>
        <end position="195"/>
    </location>
</feature>
<feature type="compositionally biased region" description="Basic and acidic residues" evidence="2">
    <location>
        <begin position="127"/>
        <end position="164"/>
    </location>
</feature>
<feature type="compositionally biased region" description="Basic and acidic residues" evidence="2">
    <location>
        <begin position="301"/>
        <end position="313"/>
    </location>
</feature>
<dbReference type="Proteomes" id="UP000095282">
    <property type="component" value="Unplaced"/>
</dbReference>
<evidence type="ECO:0000313" key="4">
    <source>
        <dbReference type="WBParaSite" id="Csp11.Scaffold630.g21960.t1"/>
    </source>
</evidence>
<feature type="compositionally biased region" description="Low complexity" evidence="2">
    <location>
        <begin position="166"/>
        <end position="184"/>
    </location>
</feature>
<feature type="region of interest" description="Disordered" evidence="2">
    <location>
        <begin position="124"/>
        <end position="357"/>
    </location>
</feature>